<dbReference type="Gene3D" id="3.40.710.10">
    <property type="entry name" value="DD-peptidase/beta-lactamase superfamily"/>
    <property type="match status" value="1"/>
</dbReference>
<evidence type="ECO:0000256" key="3">
    <source>
        <dbReference type="ARBA" id="ARBA00007090"/>
    </source>
</evidence>
<feature type="transmembrane region" description="Helical" evidence="19">
    <location>
        <begin position="40"/>
        <end position="61"/>
    </location>
</feature>
<dbReference type="InterPro" id="IPR001460">
    <property type="entry name" value="PCN-bd_Tpept"/>
</dbReference>
<reference evidence="22 23" key="1">
    <citation type="submission" date="2020-06" db="EMBL/GenBank/DDBJ databases">
        <title>Draft genome of Uliginosibacterium sp. IMCC34675.</title>
        <authorList>
            <person name="Song J."/>
        </authorList>
    </citation>
    <scope>NUCLEOTIDE SEQUENCE [LARGE SCALE GENOMIC DNA]</scope>
    <source>
        <strain evidence="22 23">IMCC34675</strain>
    </source>
</reference>
<dbReference type="SUPFAM" id="SSF56601">
    <property type="entry name" value="beta-lactamase/transpeptidase-like"/>
    <property type="match status" value="1"/>
</dbReference>
<keyword evidence="5" id="KW-1003">Cell membrane</keyword>
<evidence type="ECO:0000256" key="14">
    <source>
        <dbReference type="ARBA" id="ARBA00023268"/>
    </source>
</evidence>
<comment type="similarity">
    <text evidence="3">In the C-terminal section; belongs to the transpeptidase family.</text>
</comment>
<evidence type="ECO:0000256" key="10">
    <source>
        <dbReference type="ARBA" id="ARBA00022801"/>
    </source>
</evidence>
<dbReference type="InterPro" id="IPR012338">
    <property type="entry name" value="Beta-lactam/transpept-like"/>
</dbReference>
<keyword evidence="9" id="KW-0808">Transferase</keyword>
<dbReference type="Gene3D" id="1.10.3810.10">
    <property type="entry name" value="Biosynthetic peptidoglycan transglycosylase-like"/>
    <property type="match status" value="1"/>
</dbReference>
<evidence type="ECO:0000256" key="9">
    <source>
        <dbReference type="ARBA" id="ARBA00022679"/>
    </source>
</evidence>
<evidence type="ECO:0000256" key="18">
    <source>
        <dbReference type="SAM" id="MobiDB-lite"/>
    </source>
</evidence>
<comment type="catalytic activity">
    <reaction evidence="16">
        <text>Preferential cleavage: (Ac)2-L-Lys-D-Ala-|-D-Ala. Also transpeptidation of peptidyl-alanyl moieties that are N-acyl substituents of D-alanine.</text>
        <dbReference type="EC" id="3.4.16.4"/>
    </reaction>
</comment>
<evidence type="ECO:0000313" key="22">
    <source>
        <dbReference type="EMBL" id="NSL54451.1"/>
    </source>
</evidence>
<keyword evidence="11" id="KW-0133">Cell shape</keyword>
<comment type="subcellular location">
    <subcellularLocation>
        <location evidence="1">Cell membrane</location>
    </subcellularLocation>
</comment>
<evidence type="ECO:0000256" key="15">
    <source>
        <dbReference type="ARBA" id="ARBA00023316"/>
    </source>
</evidence>
<evidence type="ECO:0000256" key="7">
    <source>
        <dbReference type="ARBA" id="ARBA00022670"/>
    </source>
</evidence>
<accession>A0ABX2ID24</accession>
<keyword evidence="19" id="KW-0812">Transmembrane</keyword>
<dbReference type="EMBL" id="JABCSC020000001">
    <property type="protein sequence ID" value="NSL54451.1"/>
    <property type="molecule type" value="Genomic_DNA"/>
</dbReference>
<evidence type="ECO:0000259" key="21">
    <source>
        <dbReference type="Pfam" id="PF00912"/>
    </source>
</evidence>
<evidence type="ECO:0000256" key="12">
    <source>
        <dbReference type="ARBA" id="ARBA00022984"/>
    </source>
</evidence>
<evidence type="ECO:0000256" key="5">
    <source>
        <dbReference type="ARBA" id="ARBA00022475"/>
    </source>
</evidence>
<evidence type="ECO:0000256" key="17">
    <source>
        <dbReference type="ARBA" id="ARBA00049902"/>
    </source>
</evidence>
<evidence type="ECO:0000256" key="2">
    <source>
        <dbReference type="ARBA" id="ARBA00004752"/>
    </source>
</evidence>
<feature type="domain" description="Penicillin-binding protein transpeptidase" evidence="20">
    <location>
        <begin position="410"/>
        <end position="641"/>
    </location>
</feature>
<keyword evidence="12" id="KW-0573">Peptidoglycan synthesis</keyword>
<evidence type="ECO:0000256" key="16">
    <source>
        <dbReference type="ARBA" id="ARBA00034000"/>
    </source>
</evidence>
<sequence length="795" mass="87281">MPLRLPELNWTSLITQLHARLPPWLQSLLQRLRHPGWREILGLLALPPALLLLWTLLLIPFTPGISDIRKARDESPTRVLTLDGKELASFKRGNRDWVALDAISPRVIDALIATEDKRFYDHFGIDFYRLGGAFLATLQGDTQGGSTITQQLARNLFPEEIGRRQNINRKLKEAITALKIEALYTKPQILETYLNTVPFLYNAYGIDMGARTYFGKPARELDLLESATLIGMLKGTAYYNPVQNPERARERRNLVLELMARQDKLSASRYEALAKRPLKLDFERQSVEPGEAPHFTAQLKRWLIDWADKNDYDIYTDGLVVVTTLDSRLQKYATRAVEQRGRQLQGIADNAWAGQWRAGHRIVETLIRECKPYAEAIEAGEAPETVLKRLSRDASFLRQLREDKTRVQAGFLAIDPRDGAVRAWVGSRDFADDAWDHVHQARRQPGSTFKPFVYGAAFAQGMKPDDSFLDAPVEIPLGGNEVWRPDDAEPPSNEPMTLATGLALSRNRITAQVMQQVGPARVAHLARAMGVRESKLDEVPSLALGTSPVTLYEMVSAYATIADEGRYRAPYMVARIEDRNGKVLAEFQPSAPERTISAAALDTLVDAMRGVVTRGTGAGVRAWGVKGDLAGKTGTTQGNTDGWFILMHPQLVGGAWVGFNDARITLRSDYWGQGAHSALPIVGDFFARAQGARIVETDARFARAVDDTLLGQLHKWYDSVFGAETPVETPAPPRPAPATEPAASAPQAEASAPEAPPASESAPAEPVAPGSAPLPAGSAPVSAASAPAPSASQPL</sequence>
<evidence type="ECO:0000256" key="13">
    <source>
        <dbReference type="ARBA" id="ARBA00023136"/>
    </source>
</evidence>
<feature type="compositionally biased region" description="Pro residues" evidence="18">
    <location>
        <begin position="729"/>
        <end position="738"/>
    </location>
</feature>
<dbReference type="InterPro" id="IPR001264">
    <property type="entry name" value="Glyco_trans_51"/>
</dbReference>
<evidence type="ECO:0000256" key="19">
    <source>
        <dbReference type="SAM" id="Phobius"/>
    </source>
</evidence>
<gene>
    <name evidence="22" type="ORF">HJ583_005400</name>
</gene>
<dbReference type="InterPro" id="IPR036950">
    <property type="entry name" value="PBP_transglycosylase"/>
</dbReference>
<dbReference type="Proteomes" id="UP000778523">
    <property type="component" value="Unassembled WGS sequence"/>
</dbReference>
<keyword evidence="15" id="KW-0961">Cell wall biogenesis/degradation</keyword>
<evidence type="ECO:0000256" key="1">
    <source>
        <dbReference type="ARBA" id="ARBA00004236"/>
    </source>
</evidence>
<dbReference type="InterPro" id="IPR023346">
    <property type="entry name" value="Lysozyme-like_dom_sf"/>
</dbReference>
<keyword evidence="13 19" id="KW-0472">Membrane</keyword>
<organism evidence="22 23">
    <name type="scientific">Uliginosibacterium aquaticum</name>
    <dbReference type="NCBI Taxonomy" id="2731212"/>
    <lineage>
        <taxon>Bacteria</taxon>
        <taxon>Pseudomonadati</taxon>
        <taxon>Pseudomonadota</taxon>
        <taxon>Betaproteobacteria</taxon>
        <taxon>Rhodocyclales</taxon>
        <taxon>Zoogloeaceae</taxon>
        <taxon>Uliginosibacterium</taxon>
    </lineage>
</organism>
<keyword evidence="7" id="KW-0645">Protease</keyword>
<dbReference type="Pfam" id="PF00905">
    <property type="entry name" value="Transpeptidase"/>
    <property type="match status" value="1"/>
</dbReference>
<dbReference type="PANTHER" id="PTHR32282:SF11">
    <property type="entry name" value="PENICILLIN-BINDING PROTEIN 1B"/>
    <property type="match status" value="1"/>
</dbReference>
<comment type="pathway">
    <text evidence="2">Cell wall biogenesis; peptidoglycan biosynthesis.</text>
</comment>
<evidence type="ECO:0000256" key="8">
    <source>
        <dbReference type="ARBA" id="ARBA00022676"/>
    </source>
</evidence>
<comment type="similarity">
    <text evidence="4">In the N-terminal section; belongs to the glycosyltransferase 51 family.</text>
</comment>
<dbReference type="RefSeq" id="WP_170020948.1">
    <property type="nucleotide sequence ID" value="NZ_JABCSC020000001.1"/>
</dbReference>
<feature type="domain" description="Glycosyl transferase family 51" evidence="21">
    <location>
        <begin position="84"/>
        <end position="259"/>
    </location>
</feature>
<comment type="caution">
    <text evidence="22">The sequence shown here is derived from an EMBL/GenBank/DDBJ whole genome shotgun (WGS) entry which is preliminary data.</text>
</comment>
<feature type="region of interest" description="Disordered" evidence="18">
    <location>
        <begin position="724"/>
        <end position="795"/>
    </location>
</feature>
<evidence type="ECO:0000256" key="6">
    <source>
        <dbReference type="ARBA" id="ARBA00022645"/>
    </source>
</evidence>
<evidence type="ECO:0000256" key="11">
    <source>
        <dbReference type="ARBA" id="ARBA00022960"/>
    </source>
</evidence>
<evidence type="ECO:0000256" key="4">
    <source>
        <dbReference type="ARBA" id="ARBA00007739"/>
    </source>
</evidence>
<proteinExistence type="inferred from homology"/>
<keyword evidence="8" id="KW-0328">Glycosyltransferase</keyword>
<comment type="catalytic activity">
    <reaction evidence="17">
        <text>[GlcNAc-(1-&gt;4)-Mur2Ac(oyl-L-Ala-gamma-D-Glu-L-Lys-D-Ala-D-Ala)](n)-di-trans,octa-cis-undecaprenyl diphosphate + beta-D-GlcNAc-(1-&gt;4)-Mur2Ac(oyl-L-Ala-gamma-D-Glu-L-Lys-D-Ala-D-Ala)-di-trans,octa-cis-undecaprenyl diphosphate = [GlcNAc-(1-&gt;4)-Mur2Ac(oyl-L-Ala-gamma-D-Glu-L-Lys-D-Ala-D-Ala)](n+1)-di-trans,octa-cis-undecaprenyl diphosphate + di-trans,octa-cis-undecaprenyl diphosphate + H(+)</text>
        <dbReference type="Rhea" id="RHEA:23708"/>
        <dbReference type="Rhea" id="RHEA-COMP:9602"/>
        <dbReference type="Rhea" id="RHEA-COMP:9603"/>
        <dbReference type="ChEBI" id="CHEBI:15378"/>
        <dbReference type="ChEBI" id="CHEBI:58405"/>
        <dbReference type="ChEBI" id="CHEBI:60033"/>
        <dbReference type="ChEBI" id="CHEBI:78435"/>
        <dbReference type="EC" id="2.4.99.28"/>
    </reaction>
</comment>
<dbReference type="InterPro" id="IPR050396">
    <property type="entry name" value="Glycosyltr_51/Transpeptidase"/>
</dbReference>
<keyword evidence="10" id="KW-0378">Hydrolase</keyword>
<name>A0ABX2ID24_9RHOO</name>
<dbReference type="Pfam" id="PF00912">
    <property type="entry name" value="Transgly"/>
    <property type="match status" value="1"/>
</dbReference>
<dbReference type="SUPFAM" id="SSF53955">
    <property type="entry name" value="Lysozyme-like"/>
    <property type="match status" value="1"/>
</dbReference>
<evidence type="ECO:0000259" key="20">
    <source>
        <dbReference type="Pfam" id="PF00905"/>
    </source>
</evidence>
<feature type="compositionally biased region" description="Low complexity" evidence="18">
    <location>
        <begin position="739"/>
        <end position="795"/>
    </location>
</feature>
<protein>
    <submittedName>
        <fullName evidence="22">Transglycosylase domain-containing protein</fullName>
    </submittedName>
</protein>
<keyword evidence="23" id="KW-1185">Reference proteome</keyword>
<keyword evidence="6" id="KW-0121">Carboxypeptidase</keyword>
<dbReference type="PANTHER" id="PTHR32282">
    <property type="entry name" value="BINDING PROTEIN TRANSPEPTIDASE, PUTATIVE-RELATED"/>
    <property type="match status" value="1"/>
</dbReference>
<keyword evidence="19" id="KW-1133">Transmembrane helix</keyword>
<keyword evidence="14" id="KW-0511">Multifunctional enzyme</keyword>
<evidence type="ECO:0000313" key="23">
    <source>
        <dbReference type="Proteomes" id="UP000778523"/>
    </source>
</evidence>